<dbReference type="GO" id="GO:0030007">
    <property type="term" value="P:intracellular potassium ion homeostasis"/>
    <property type="evidence" value="ECO:0007669"/>
    <property type="project" value="UniProtKB-UniRule"/>
</dbReference>
<evidence type="ECO:0000256" key="4">
    <source>
        <dbReference type="ARBA" id="ARBA00022538"/>
    </source>
</evidence>
<feature type="compositionally biased region" description="Basic and acidic residues" evidence="11">
    <location>
        <begin position="781"/>
        <end position="794"/>
    </location>
</feature>
<comment type="subcellular location">
    <subcellularLocation>
        <location evidence="1">Membrane</location>
        <topology evidence="1">Multi-pass membrane protein</topology>
    </subcellularLocation>
</comment>
<dbReference type="PANTHER" id="PTHR31064">
    <property type="entry name" value="POTASSIUM TRANSPORT PROTEIN DDB_G0292412-RELATED"/>
    <property type="match status" value="1"/>
</dbReference>
<evidence type="ECO:0000256" key="5">
    <source>
        <dbReference type="ARBA" id="ARBA00022692"/>
    </source>
</evidence>
<evidence type="ECO:0000256" key="3">
    <source>
        <dbReference type="ARBA" id="ARBA00022448"/>
    </source>
</evidence>
<feature type="compositionally biased region" description="Basic and acidic residues" evidence="11">
    <location>
        <begin position="302"/>
        <end position="339"/>
    </location>
</feature>
<proteinExistence type="inferred from homology"/>
<evidence type="ECO:0000256" key="9">
    <source>
        <dbReference type="ARBA" id="ARBA00023136"/>
    </source>
</evidence>
<name>A0A517L016_9PEZI</name>
<feature type="region of interest" description="Disordered" evidence="11">
    <location>
        <begin position="781"/>
        <end position="813"/>
    </location>
</feature>
<feature type="region of interest" description="Disordered" evidence="11">
    <location>
        <begin position="829"/>
        <end position="873"/>
    </location>
</feature>
<evidence type="ECO:0000256" key="2">
    <source>
        <dbReference type="ARBA" id="ARBA00009137"/>
    </source>
</evidence>
<dbReference type="GO" id="GO:0140107">
    <property type="term" value="F:high-affinity potassium ion transmembrane transporter activity"/>
    <property type="evidence" value="ECO:0007669"/>
    <property type="project" value="TreeGrafter"/>
</dbReference>
<dbReference type="Pfam" id="PF02386">
    <property type="entry name" value="TrkH"/>
    <property type="match status" value="1"/>
</dbReference>
<sequence>MLGKFVGKVVARVEKVRQALHVPGMPKVTLPPWLKLPNLHSFNFILLHYLYMIFMTLIGSILLYPAGNLRYIDALFFAAGSATQSGLNTVDVNLLNLYQQIVLILVACVCNPIYINTFVVFVRLYWFEKRFRGIARQAREFRRTRTLTRSRSEAKHDLDGEREERGIQGRHIKVVHGDESSESLNEKTNATGKLGSAGLRRLDSTAAERGRGSANAIETDEEEDAQKPFHRDIVFADEVARQPHNVSNEERIPQKRSAAEEIAFLENQRKIKDGPTLYIPGPRDVERGFGPQHLEDGDSSSDIDRPTSQDRNFDAKDQAEWNGDDHPFKKETAKRERLKSGLSRLRNGRQRNDDSDSPHRGFRNRIMSHSRTLTSHLSQEKNTSDPLPYLSYAATIGRNSTFVDLTEEQREELGGVEYRALKTLAWVLLIYYIGYFLLGFVIFVPWITQSGHYSSIVRADGSSPVWWGFFTPMSMFTDLGFTLTPDSMISFQKAAMPMVLGSFFIIIGNTGFPCMLRFMIWISSKCVPHGSSLWEELRFLLDHPRRCFTLLFPQKATWWLFGILIFLNGLDLIFFIILDLKDATVTALPGIYKFLDGLFQAASTRTAGFACVNLADLHPAIQVSYLIMMYISVFPIAISVRQTNVYEEKSLGIYGGANDDDELDPNSTSYLGSHLRRQLSFDLWYVFLGLFLIACIEGNRLESTKDVAFNIFNVLFEIVSAYGTVGLSLGYPGINASFSAEFRTLSKLIIIAMMLRGRHRGLPYALDRAILLPSESLQRKEKAMDQMRRARRESMASLHRPSSGMGLDRHNTATTSGQDAAFFEDSISGRDQAPTQRPAGFGRAPTVGVDGEAPNIGSADNRNRGRSRSGAGLTRIVTSVLSAGPMSKSYKSR</sequence>
<keyword evidence="5 10" id="KW-0812">Transmembrane</keyword>
<feature type="transmembrane region" description="Helical" evidence="10">
    <location>
        <begin position="42"/>
        <end position="64"/>
    </location>
</feature>
<feature type="region of interest" description="Disordered" evidence="11">
    <location>
        <begin position="145"/>
        <end position="228"/>
    </location>
</feature>
<feature type="compositionally biased region" description="Basic and acidic residues" evidence="11">
    <location>
        <begin position="350"/>
        <end position="359"/>
    </location>
</feature>
<dbReference type="PANTHER" id="PTHR31064:SF30">
    <property type="entry name" value="HIGH-AFFINITY POTASSIUM TRANSPORT PROTEIN-RELATED"/>
    <property type="match status" value="1"/>
</dbReference>
<dbReference type="STRING" id="50376.A0A517L016"/>
<evidence type="ECO:0000256" key="1">
    <source>
        <dbReference type="ARBA" id="ARBA00004141"/>
    </source>
</evidence>
<comment type="similarity">
    <text evidence="2 10">Belongs to the TrkH potassium transport family.</text>
</comment>
<dbReference type="GO" id="GO:0005886">
    <property type="term" value="C:plasma membrane"/>
    <property type="evidence" value="ECO:0007669"/>
    <property type="project" value="InterPro"/>
</dbReference>
<evidence type="ECO:0000256" key="11">
    <source>
        <dbReference type="SAM" id="MobiDB-lite"/>
    </source>
</evidence>
<feature type="compositionally biased region" description="Basic and acidic residues" evidence="11">
    <location>
        <begin position="200"/>
        <end position="211"/>
    </location>
</feature>
<feature type="region of interest" description="Disordered" evidence="11">
    <location>
        <begin position="273"/>
        <end position="365"/>
    </location>
</feature>
<evidence type="ECO:0000256" key="6">
    <source>
        <dbReference type="ARBA" id="ARBA00022958"/>
    </source>
</evidence>
<organism evidence="12 13">
    <name type="scientific">Venturia effusa</name>
    <dbReference type="NCBI Taxonomy" id="50376"/>
    <lineage>
        <taxon>Eukaryota</taxon>
        <taxon>Fungi</taxon>
        <taxon>Dikarya</taxon>
        <taxon>Ascomycota</taxon>
        <taxon>Pezizomycotina</taxon>
        <taxon>Dothideomycetes</taxon>
        <taxon>Pleosporomycetidae</taxon>
        <taxon>Venturiales</taxon>
        <taxon>Venturiaceae</taxon>
        <taxon>Venturia</taxon>
    </lineage>
</organism>
<accession>A0A517L016</accession>
<feature type="transmembrane region" description="Helical" evidence="10">
    <location>
        <begin position="424"/>
        <end position="446"/>
    </location>
</feature>
<evidence type="ECO:0000313" key="13">
    <source>
        <dbReference type="Proteomes" id="UP000316270"/>
    </source>
</evidence>
<evidence type="ECO:0000256" key="7">
    <source>
        <dbReference type="ARBA" id="ARBA00022989"/>
    </source>
</evidence>
<dbReference type="GO" id="GO:1990573">
    <property type="term" value="P:potassium ion import across plasma membrane"/>
    <property type="evidence" value="ECO:0007669"/>
    <property type="project" value="TreeGrafter"/>
</dbReference>
<dbReference type="InterPro" id="IPR015958">
    <property type="entry name" value="Trk1_fungi"/>
</dbReference>
<keyword evidence="3 10" id="KW-0813">Transport</keyword>
<protein>
    <recommendedName>
        <fullName evidence="10">Potassium transport protein</fullName>
    </recommendedName>
</protein>
<dbReference type="InterPro" id="IPR004773">
    <property type="entry name" value="K/Na_transp_Trk1/HKT1"/>
</dbReference>
<feature type="transmembrane region" description="Helical" evidence="10">
    <location>
        <begin position="623"/>
        <end position="640"/>
    </location>
</feature>
<dbReference type="Proteomes" id="UP000316270">
    <property type="component" value="Chromosome 2"/>
</dbReference>
<evidence type="ECO:0000313" key="12">
    <source>
        <dbReference type="EMBL" id="QDS68981.1"/>
    </source>
</evidence>
<keyword evidence="6 10" id="KW-0630">Potassium</keyword>
<feature type="transmembrane region" description="Helical" evidence="10">
    <location>
        <begin position="466"/>
        <end position="483"/>
    </location>
</feature>
<feature type="transmembrane region" description="Helical" evidence="10">
    <location>
        <begin position="711"/>
        <end position="731"/>
    </location>
</feature>
<reference evidence="12 13" key="1">
    <citation type="submission" date="2019-07" db="EMBL/GenBank/DDBJ databases">
        <title>Finished genome of Venturia effusa.</title>
        <authorList>
            <person name="Young C.A."/>
            <person name="Cox M.P."/>
            <person name="Ganley A.R.D."/>
            <person name="David W.J."/>
        </authorList>
    </citation>
    <scope>NUCLEOTIDE SEQUENCE [LARGE SCALE GENOMIC DNA]</scope>
    <source>
        <strain evidence="13">albino</strain>
    </source>
</reference>
<feature type="transmembrane region" description="Helical" evidence="10">
    <location>
        <begin position="101"/>
        <end position="126"/>
    </location>
</feature>
<keyword evidence="4 10" id="KW-0633">Potassium transport</keyword>
<keyword evidence="13" id="KW-1185">Reference proteome</keyword>
<keyword evidence="9 10" id="KW-0472">Membrane</keyword>
<gene>
    <name evidence="12" type="ORF">FKW77_009036</name>
</gene>
<dbReference type="NCBIfam" id="TIGR00934">
    <property type="entry name" value="2a38euk"/>
    <property type="match status" value="1"/>
</dbReference>
<dbReference type="InterPro" id="IPR003445">
    <property type="entry name" value="Cat_transpt"/>
</dbReference>
<dbReference type="InterPro" id="IPR051143">
    <property type="entry name" value="TrkH_K-transport"/>
</dbReference>
<dbReference type="AlphaFoldDB" id="A0A517L016"/>
<feature type="compositionally biased region" description="Polar residues" evidence="11">
    <location>
        <begin position="182"/>
        <end position="191"/>
    </location>
</feature>
<dbReference type="OrthoDB" id="9999863at2759"/>
<feature type="compositionally biased region" description="Basic and acidic residues" evidence="11">
    <location>
        <begin position="150"/>
        <end position="167"/>
    </location>
</feature>
<keyword evidence="8 10" id="KW-0406">Ion transport</keyword>
<evidence type="ECO:0000256" key="8">
    <source>
        <dbReference type="ARBA" id="ARBA00023065"/>
    </source>
</evidence>
<dbReference type="EMBL" id="CP042186">
    <property type="protein sequence ID" value="QDS68981.1"/>
    <property type="molecule type" value="Genomic_DNA"/>
</dbReference>
<feature type="transmembrane region" description="Helical" evidence="10">
    <location>
        <begin position="495"/>
        <end position="522"/>
    </location>
</feature>
<evidence type="ECO:0000256" key="10">
    <source>
        <dbReference type="PIRNR" id="PIRNR002450"/>
    </source>
</evidence>
<dbReference type="PIRSF" id="PIRSF002450">
    <property type="entry name" value="K+_transpter_TRK"/>
    <property type="match status" value="1"/>
</dbReference>
<keyword evidence="7 10" id="KW-1133">Transmembrane helix</keyword>
<feature type="transmembrane region" description="Helical" evidence="10">
    <location>
        <begin position="683"/>
        <end position="699"/>
    </location>
</feature>
<feature type="transmembrane region" description="Helical" evidence="10">
    <location>
        <begin position="558"/>
        <end position="578"/>
    </location>
</feature>